<sequence>MEASTGESDERYPVKKTVLAVVLTAAALLSAGCASEPIPGAIVQQEAQGKAGQAAGPVDAMASAKARIEAKAYASPVVAEHESMMAGQDWTVTGGGWTPGAAVTVTLTSADGTAVGTGAKAVADAEGHIDSVITIPEGTATGTYTLAAATPTDTKGAHTAKVNIFSS</sequence>
<dbReference type="HOGENOM" id="CLU_1591221_0_0_11"/>
<proteinExistence type="predicted"/>
<evidence type="ECO:0000313" key="1">
    <source>
        <dbReference type="EMBL" id="ACL42014.1"/>
    </source>
</evidence>
<dbReference type="KEGG" id="ach:Achl_4063"/>
<dbReference type="AlphaFoldDB" id="B8HHW7"/>
<reference evidence="1" key="1">
    <citation type="submission" date="2009-01" db="EMBL/GenBank/DDBJ databases">
        <title>Complete sequence of plasmid1 of Arthrobacter chlorophenolicus A6.</title>
        <authorList>
            <consortium name="US DOE Joint Genome Institute"/>
            <person name="Lucas S."/>
            <person name="Copeland A."/>
            <person name="Lapidus A."/>
            <person name="Glavina del Rio T."/>
            <person name="Tice H."/>
            <person name="Bruce D."/>
            <person name="Goodwin L."/>
            <person name="Pitluck S."/>
            <person name="Goltsman E."/>
            <person name="Clum A."/>
            <person name="Larimer F."/>
            <person name="Land M."/>
            <person name="Hauser L."/>
            <person name="Kyrpides N."/>
            <person name="Mikhailova N."/>
            <person name="Jansson J."/>
            <person name="Richardson P."/>
        </authorList>
    </citation>
    <scope>NUCLEOTIDE SEQUENCE [LARGE SCALE GENOMIC DNA]</scope>
    <source>
        <strain evidence="1">A6</strain>
        <plasmid evidence="1">pACHL01</plasmid>
    </source>
</reference>
<dbReference type="Proteomes" id="UP000002505">
    <property type="component" value="Plasmid pACHL01"/>
</dbReference>
<accession>B8HHW7</accession>
<keyword evidence="1" id="KW-0614">Plasmid</keyword>
<protein>
    <submittedName>
        <fullName evidence="1">Uncharacterized protein</fullName>
    </submittedName>
</protein>
<dbReference type="EMBL" id="CP001342">
    <property type="protein sequence ID" value="ACL42014.1"/>
    <property type="molecule type" value="Genomic_DNA"/>
</dbReference>
<geneLocation type="plasmid" evidence="1 2">
    <name>pACHL01</name>
</geneLocation>
<keyword evidence="2" id="KW-1185">Reference proteome</keyword>
<evidence type="ECO:0000313" key="2">
    <source>
        <dbReference type="Proteomes" id="UP000002505"/>
    </source>
</evidence>
<gene>
    <name evidence="1" type="ordered locus">Achl_4063</name>
</gene>
<name>B8HHW7_PSECP</name>
<organism evidence="1 2">
    <name type="scientific">Pseudarthrobacter chlorophenolicus (strain ATCC 700700 / DSM 12829 / CIP 107037 / JCM 12360 / KCTC 9906 / NCIMB 13794 / A6)</name>
    <name type="common">Arthrobacter chlorophenolicus</name>
    <dbReference type="NCBI Taxonomy" id="452863"/>
    <lineage>
        <taxon>Bacteria</taxon>
        <taxon>Bacillati</taxon>
        <taxon>Actinomycetota</taxon>
        <taxon>Actinomycetes</taxon>
        <taxon>Micrococcales</taxon>
        <taxon>Micrococcaceae</taxon>
        <taxon>Pseudarthrobacter</taxon>
    </lineage>
</organism>